<evidence type="ECO:0000313" key="2">
    <source>
        <dbReference type="EMBL" id="MBK1666928.1"/>
    </source>
</evidence>
<dbReference type="RefSeq" id="WP_200338986.1">
    <property type="nucleotide sequence ID" value="NZ_NRRL01000003.1"/>
</dbReference>
<dbReference type="NCBIfam" id="TIGR03736">
    <property type="entry name" value="PRTRC_ThiF"/>
    <property type="match status" value="1"/>
</dbReference>
<dbReference type="SUPFAM" id="SSF69572">
    <property type="entry name" value="Activating enzymes of the ubiquitin-like proteins"/>
    <property type="match status" value="1"/>
</dbReference>
<dbReference type="EMBL" id="NRRL01000003">
    <property type="protein sequence ID" value="MBK1666928.1"/>
    <property type="molecule type" value="Genomic_DNA"/>
</dbReference>
<dbReference type="CDD" id="cd01483">
    <property type="entry name" value="E1_enzyme_family"/>
    <property type="match status" value="1"/>
</dbReference>
<comment type="caution">
    <text evidence="2">The sequence shown here is derived from an EMBL/GenBank/DDBJ whole genome shotgun (WGS) entry which is preliminary data.</text>
</comment>
<name>A0ABS1D938_9PROT</name>
<dbReference type="Proteomes" id="UP001296873">
    <property type="component" value="Unassembled WGS sequence"/>
</dbReference>
<evidence type="ECO:0000259" key="1">
    <source>
        <dbReference type="Pfam" id="PF00899"/>
    </source>
</evidence>
<evidence type="ECO:0000313" key="3">
    <source>
        <dbReference type="Proteomes" id="UP001296873"/>
    </source>
</evidence>
<dbReference type="Pfam" id="PF00899">
    <property type="entry name" value="ThiF"/>
    <property type="match status" value="1"/>
</dbReference>
<dbReference type="InterPro" id="IPR035985">
    <property type="entry name" value="Ubiquitin-activating_enz"/>
</dbReference>
<dbReference type="PANTHER" id="PTHR10953">
    <property type="entry name" value="UBIQUITIN-ACTIVATING ENZYME E1"/>
    <property type="match status" value="1"/>
</dbReference>
<proteinExistence type="predicted"/>
<accession>A0ABS1D938</accession>
<dbReference type="InterPro" id="IPR022500">
    <property type="entry name" value="PRTRC_ThiF"/>
</dbReference>
<dbReference type="InterPro" id="IPR045886">
    <property type="entry name" value="ThiF/MoeB/HesA"/>
</dbReference>
<dbReference type="PANTHER" id="PTHR10953:SF247">
    <property type="entry name" value="SLL6053 PROTEIN"/>
    <property type="match status" value="1"/>
</dbReference>
<protein>
    <recommendedName>
        <fullName evidence="1">THIF-type NAD/FAD binding fold domain-containing protein</fullName>
    </recommendedName>
</protein>
<dbReference type="InterPro" id="IPR000594">
    <property type="entry name" value="ThiF_NAD_FAD-bd"/>
</dbReference>
<gene>
    <name evidence="2" type="ORF">CKO28_02580</name>
</gene>
<dbReference type="Gene3D" id="3.40.50.720">
    <property type="entry name" value="NAD(P)-binding Rossmann-like Domain"/>
    <property type="match status" value="1"/>
</dbReference>
<organism evidence="2 3">
    <name type="scientific">Rhodovibrio sodomensis</name>
    <dbReference type="NCBI Taxonomy" id="1088"/>
    <lineage>
        <taxon>Bacteria</taxon>
        <taxon>Pseudomonadati</taxon>
        <taxon>Pseudomonadota</taxon>
        <taxon>Alphaproteobacteria</taxon>
        <taxon>Rhodospirillales</taxon>
        <taxon>Rhodovibrionaceae</taxon>
        <taxon>Rhodovibrio</taxon>
    </lineage>
</organism>
<reference evidence="2 3" key="1">
    <citation type="journal article" date="2020" name="Microorganisms">
        <title>Osmotic Adaptation and Compatible Solute Biosynthesis of Phototrophic Bacteria as Revealed from Genome Analyses.</title>
        <authorList>
            <person name="Imhoff J.F."/>
            <person name="Rahn T."/>
            <person name="Kunzel S."/>
            <person name="Keller A."/>
            <person name="Neulinger S.C."/>
        </authorList>
    </citation>
    <scope>NUCLEOTIDE SEQUENCE [LARGE SCALE GENOMIC DNA]</scope>
    <source>
        <strain evidence="2 3">DSM 9895</strain>
    </source>
</reference>
<sequence>MIDHIPLPSSFYARPVKVCLAGCGGSGSQVLSGLARLHTCLLAVGHPGLEVVAVDPDRVSQANVGRQLFAPADLGQFKTDVLINRLNLWYGVGWEARVERLTLETATATIRHCDLLIGCVDTVTARLEIGAAAERVNAALWLDLGNETTWGQVVLGHPVPDRPETPRLPTVLELFPHLTDSAGAEDDGPSCSLAESLTRQSAFINQMMATVALDALWRIFRSGRIDRFAWFVNLADGRMTSLAATAAVLGHYARRGQAA</sequence>
<feature type="domain" description="THIF-type NAD/FAD binding fold" evidence="1">
    <location>
        <begin position="16"/>
        <end position="221"/>
    </location>
</feature>
<keyword evidence="3" id="KW-1185">Reference proteome</keyword>